<comment type="caution">
    <text evidence="2">The sequence shown here is derived from an EMBL/GenBank/DDBJ whole genome shotgun (WGS) entry which is preliminary data.</text>
</comment>
<accession>A0A4R1F6F0</accession>
<feature type="transmembrane region" description="Helical" evidence="1">
    <location>
        <begin position="23"/>
        <end position="48"/>
    </location>
</feature>
<keyword evidence="1" id="KW-1133">Transmembrane helix</keyword>
<gene>
    <name evidence="2" type="ORF">DFR71_6651</name>
</gene>
<dbReference type="AlphaFoldDB" id="A0A4R1F6F0"/>
<name>A0A4R1F6F0_9NOCA</name>
<sequence>MSPRTRYVDYYLPVGPGAGGNTVATIFAAFGLMIAFALLVLVAVVIAFPGSDYTSVEYTPVPVTSAPVGGEHR</sequence>
<reference evidence="2 3" key="1">
    <citation type="submission" date="2019-03" db="EMBL/GenBank/DDBJ databases">
        <title>Genomic Encyclopedia of Type Strains, Phase IV (KMG-IV): sequencing the most valuable type-strain genomes for metagenomic binning, comparative biology and taxonomic classification.</title>
        <authorList>
            <person name="Goeker M."/>
        </authorList>
    </citation>
    <scope>NUCLEOTIDE SEQUENCE [LARGE SCALE GENOMIC DNA]</scope>
    <source>
        <strain evidence="2 3">DSM 44684</strain>
    </source>
</reference>
<dbReference type="Proteomes" id="UP000294856">
    <property type="component" value="Unassembled WGS sequence"/>
</dbReference>
<evidence type="ECO:0000256" key="1">
    <source>
        <dbReference type="SAM" id="Phobius"/>
    </source>
</evidence>
<proteinExistence type="predicted"/>
<dbReference type="EMBL" id="SMFR01000013">
    <property type="protein sequence ID" value="TCJ88109.1"/>
    <property type="molecule type" value="Genomic_DNA"/>
</dbReference>
<keyword evidence="1" id="KW-0812">Transmembrane</keyword>
<keyword evidence="3" id="KW-1185">Reference proteome</keyword>
<evidence type="ECO:0000313" key="3">
    <source>
        <dbReference type="Proteomes" id="UP000294856"/>
    </source>
</evidence>
<dbReference type="STRING" id="1210063.GCA_001612665_06514"/>
<evidence type="ECO:0000313" key="2">
    <source>
        <dbReference type="EMBL" id="TCJ88109.1"/>
    </source>
</evidence>
<keyword evidence="1" id="KW-0472">Membrane</keyword>
<dbReference type="RefSeq" id="WP_067460330.1">
    <property type="nucleotide sequence ID" value="NZ_SMFR01000013.1"/>
</dbReference>
<protein>
    <submittedName>
        <fullName evidence="2">Uncharacterized protein</fullName>
    </submittedName>
</protein>
<organism evidence="2 3">
    <name type="scientific">Nocardia alba</name>
    <dbReference type="NCBI Taxonomy" id="225051"/>
    <lineage>
        <taxon>Bacteria</taxon>
        <taxon>Bacillati</taxon>
        <taxon>Actinomycetota</taxon>
        <taxon>Actinomycetes</taxon>
        <taxon>Mycobacteriales</taxon>
        <taxon>Nocardiaceae</taxon>
        <taxon>Nocardia</taxon>
    </lineage>
</organism>